<protein>
    <submittedName>
        <fullName evidence="2">GNAT family N-acetyltransferase</fullName>
    </submittedName>
</protein>
<proteinExistence type="predicted"/>
<dbReference type="SUPFAM" id="SSF55729">
    <property type="entry name" value="Acyl-CoA N-acyltransferases (Nat)"/>
    <property type="match status" value="1"/>
</dbReference>
<evidence type="ECO:0000313" key="2">
    <source>
        <dbReference type="EMBL" id="WZC50065.1"/>
    </source>
</evidence>
<evidence type="ECO:0000259" key="1">
    <source>
        <dbReference type="PROSITE" id="PS51186"/>
    </source>
</evidence>
<feature type="domain" description="N-acetyltransferase" evidence="1">
    <location>
        <begin position="134"/>
        <end position="279"/>
    </location>
</feature>
<dbReference type="RefSeq" id="WP_341368175.1">
    <property type="nucleotide sequence ID" value="NZ_CP150951.2"/>
</dbReference>
<sequence>MILATEADRPAIEAFLTAHIATAMFPLSNLRRHGMAGGHPRALNFWLKWQAGAISDVLTISEEGVLFPNCPTAPWAEARVILAGTSVKGLLGDGAQVAALRQTLSLTSPAGLDTVEPLYRLPLADLQHPDLDSFSLRPLAAAPEGLAVAWRCAYLEEVLPMPGEDTRMTATNDIASYIKADSHRMLFRGDDPVAMTGFNAVLPEAVQIGGVYTPPDLRGCGLARRAVAMHLLQARESGVAQAILFAASTAAARAYEAIGFSRIGDFTIAMYENPQVIHV</sequence>
<accession>A0ABZ2V669</accession>
<name>A0ABZ2V669_9RHOB</name>
<dbReference type="InterPro" id="IPR016181">
    <property type="entry name" value="Acyl_CoA_acyltransferase"/>
</dbReference>
<dbReference type="EMBL" id="CP150951">
    <property type="protein sequence ID" value="WZC50065.1"/>
    <property type="molecule type" value="Genomic_DNA"/>
</dbReference>
<dbReference type="InterPro" id="IPR000182">
    <property type="entry name" value="GNAT_dom"/>
</dbReference>
<reference evidence="3" key="1">
    <citation type="submission" date="2024-04" db="EMBL/GenBank/DDBJ databases">
        <title>Phylogenomic analyses of a clade within the roseobacter group suggest taxonomic reassignments of species of the genera Aestuariivita, Citreicella, Loktanella, Nautella, Pelagibaca, Ruegeria, Thalassobius, Thiobacimonas and Tropicibacter, and the proposal o.</title>
        <authorList>
            <person name="Jeon C.O."/>
        </authorList>
    </citation>
    <scope>NUCLEOTIDE SEQUENCE [LARGE SCALE GENOMIC DNA]</scope>
    <source>
        <strain evidence="3">BS5-3</strain>
    </source>
</reference>
<evidence type="ECO:0000313" key="3">
    <source>
        <dbReference type="Proteomes" id="UP001440612"/>
    </source>
</evidence>
<organism evidence="2 3">
    <name type="scientific">Yoonia phaeophyticola</name>
    <dbReference type="NCBI Taxonomy" id="3137369"/>
    <lineage>
        <taxon>Bacteria</taxon>
        <taxon>Pseudomonadati</taxon>
        <taxon>Pseudomonadota</taxon>
        <taxon>Alphaproteobacteria</taxon>
        <taxon>Rhodobacterales</taxon>
        <taxon>Paracoccaceae</taxon>
        <taxon>Yoonia</taxon>
    </lineage>
</organism>
<keyword evidence="3" id="KW-1185">Reference proteome</keyword>
<gene>
    <name evidence="2" type="ORF">AABB29_05315</name>
</gene>
<dbReference type="Pfam" id="PF00583">
    <property type="entry name" value="Acetyltransf_1"/>
    <property type="match status" value="1"/>
</dbReference>
<dbReference type="Gene3D" id="3.40.630.30">
    <property type="match status" value="1"/>
</dbReference>
<dbReference type="Proteomes" id="UP001440612">
    <property type="component" value="Chromosome"/>
</dbReference>
<dbReference type="PROSITE" id="PS51186">
    <property type="entry name" value="GNAT"/>
    <property type="match status" value="1"/>
</dbReference>